<evidence type="ECO:0000256" key="7">
    <source>
        <dbReference type="ARBA" id="ARBA00023315"/>
    </source>
</evidence>
<dbReference type="GO" id="GO:0019706">
    <property type="term" value="F:protein-cysteine S-palmitoyltransferase activity"/>
    <property type="evidence" value="ECO:0007669"/>
    <property type="project" value="UniProtKB-EC"/>
</dbReference>
<keyword evidence="4 8" id="KW-0812">Transmembrane</keyword>
<evidence type="ECO:0000313" key="11">
    <source>
        <dbReference type="Proteomes" id="UP001141806"/>
    </source>
</evidence>
<dbReference type="Proteomes" id="UP001141806">
    <property type="component" value="Unassembled WGS sequence"/>
</dbReference>
<feature type="transmembrane region" description="Helical" evidence="8">
    <location>
        <begin position="193"/>
        <end position="218"/>
    </location>
</feature>
<keyword evidence="6 8" id="KW-0472">Membrane</keyword>
<dbReference type="PROSITE" id="PS50216">
    <property type="entry name" value="DHHC"/>
    <property type="match status" value="1"/>
</dbReference>
<feature type="transmembrane region" description="Helical" evidence="8">
    <location>
        <begin position="264"/>
        <end position="283"/>
    </location>
</feature>
<dbReference type="EMBL" id="JAMYWD010000004">
    <property type="protein sequence ID" value="KAJ4973418.1"/>
    <property type="molecule type" value="Genomic_DNA"/>
</dbReference>
<dbReference type="Pfam" id="PF01529">
    <property type="entry name" value="DHHC"/>
    <property type="match status" value="1"/>
</dbReference>
<dbReference type="PANTHER" id="PTHR12246">
    <property type="entry name" value="PALMITOYLTRANSFERASE ZDHHC16"/>
    <property type="match status" value="1"/>
</dbReference>
<dbReference type="InterPro" id="IPR039859">
    <property type="entry name" value="PFA4/ZDH16/20/ERF2-like"/>
</dbReference>
<evidence type="ECO:0000256" key="2">
    <source>
        <dbReference type="ARBA" id="ARBA00008574"/>
    </source>
</evidence>
<proteinExistence type="inferred from homology"/>
<dbReference type="InterPro" id="IPR001594">
    <property type="entry name" value="Palmitoyltrfase_DHHC"/>
</dbReference>
<dbReference type="AlphaFoldDB" id="A0A9Q0KMN9"/>
<evidence type="ECO:0000256" key="5">
    <source>
        <dbReference type="ARBA" id="ARBA00022989"/>
    </source>
</evidence>
<accession>A0A9Q0KMN9</accession>
<comment type="similarity">
    <text evidence="2 8">Belongs to the DHHC palmitoyltransferase family.</text>
</comment>
<sequence>MDDMVKEEQYITTILEDQGVICWGCGSRLIIPCNTHIFKCGWCGAITNKNAQKHEHHGFQWRRLRDRCFVSVLILFMLFVICGGFWAVYPVVFSMRYFCGVFHFIIILVLSTSTISTFSLAAFRCAGTPPILPWGSYPAVDKGGLENYTFCLYCSKPKSPETHHCRSCGMCILDMDHHCPFIGNCVGAANHRFFIAFLFSAVISTVYVSIMSAYAGFHLWPSLPNMPLRHFTGSGTDVAFRMLKEIVIAFFNSALVLSARGLVLAYLFIASLSVQIGLSVLLWQQICFIYEGKTYLSQLSSQGDTDVGKKGCQNLFRFLGCPYLASRYFQFLFNSKKSHSK</sequence>
<feature type="transmembrane region" description="Helical" evidence="8">
    <location>
        <begin position="68"/>
        <end position="89"/>
    </location>
</feature>
<evidence type="ECO:0000256" key="6">
    <source>
        <dbReference type="ARBA" id="ARBA00023136"/>
    </source>
</evidence>
<evidence type="ECO:0000256" key="4">
    <source>
        <dbReference type="ARBA" id="ARBA00022692"/>
    </source>
</evidence>
<evidence type="ECO:0000259" key="9">
    <source>
        <dbReference type="Pfam" id="PF01529"/>
    </source>
</evidence>
<organism evidence="10 11">
    <name type="scientific">Protea cynaroides</name>
    <dbReference type="NCBI Taxonomy" id="273540"/>
    <lineage>
        <taxon>Eukaryota</taxon>
        <taxon>Viridiplantae</taxon>
        <taxon>Streptophyta</taxon>
        <taxon>Embryophyta</taxon>
        <taxon>Tracheophyta</taxon>
        <taxon>Spermatophyta</taxon>
        <taxon>Magnoliopsida</taxon>
        <taxon>Proteales</taxon>
        <taxon>Proteaceae</taxon>
        <taxon>Protea</taxon>
    </lineage>
</organism>
<evidence type="ECO:0000256" key="8">
    <source>
        <dbReference type="RuleBase" id="RU079119"/>
    </source>
</evidence>
<keyword evidence="7 8" id="KW-0012">Acyltransferase</keyword>
<keyword evidence="5 8" id="KW-1133">Transmembrane helix</keyword>
<evidence type="ECO:0000256" key="3">
    <source>
        <dbReference type="ARBA" id="ARBA00022679"/>
    </source>
</evidence>
<name>A0A9Q0KMN9_9MAGN</name>
<evidence type="ECO:0000256" key="1">
    <source>
        <dbReference type="ARBA" id="ARBA00004141"/>
    </source>
</evidence>
<evidence type="ECO:0000313" key="10">
    <source>
        <dbReference type="EMBL" id="KAJ4973418.1"/>
    </source>
</evidence>
<keyword evidence="11" id="KW-1185">Reference proteome</keyword>
<dbReference type="EC" id="2.3.1.225" evidence="8"/>
<dbReference type="GO" id="GO:0016020">
    <property type="term" value="C:membrane"/>
    <property type="evidence" value="ECO:0007669"/>
    <property type="project" value="UniProtKB-SubCell"/>
</dbReference>
<comment type="catalytic activity">
    <reaction evidence="8">
        <text>L-cysteinyl-[protein] + hexadecanoyl-CoA = S-hexadecanoyl-L-cysteinyl-[protein] + CoA</text>
        <dbReference type="Rhea" id="RHEA:36683"/>
        <dbReference type="Rhea" id="RHEA-COMP:10131"/>
        <dbReference type="Rhea" id="RHEA-COMP:11032"/>
        <dbReference type="ChEBI" id="CHEBI:29950"/>
        <dbReference type="ChEBI" id="CHEBI:57287"/>
        <dbReference type="ChEBI" id="CHEBI:57379"/>
        <dbReference type="ChEBI" id="CHEBI:74151"/>
        <dbReference type="EC" id="2.3.1.225"/>
    </reaction>
</comment>
<feature type="domain" description="Palmitoyltransferase DHHC" evidence="9">
    <location>
        <begin position="148"/>
        <end position="299"/>
    </location>
</feature>
<dbReference type="OrthoDB" id="9909019at2759"/>
<gene>
    <name evidence="10" type="ORF">NE237_006592</name>
</gene>
<comment type="caution">
    <text evidence="10">The sequence shown here is derived from an EMBL/GenBank/DDBJ whole genome shotgun (WGS) entry which is preliminary data.</text>
</comment>
<feature type="transmembrane region" description="Helical" evidence="8">
    <location>
        <begin position="101"/>
        <end position="123"/>
    </location>
</feature>
<comment type="domain">
    <text evidence="8">The DHHC domain is required for palmitoyltransferase activity.</text>
</comment>
<reference evidence="10" key="1">
    <citation type="journal article" date="2023" name="Plant J.">
        <title>The genome of the king protea, Protea cynaroides.</title>
        <authorList>
            <person name="Chang J."/>
            <person name="Duong T.A."/>
            <person name="Schoeman C."/>
            <person name="Ma X."/>
            <person name="Roodt D."/>
            <person name="Barker N."/>
            <person name="Li Z."/>
            <person name="Van de Peer Y."/>
            <person name="Mizrachi E."/>
        </authorList>
    </citation>
    <scope>NUCLEOTIDE SEQUENCE</scope>
    <source>
        <tissue evidence="10">Young leaves</tissue>
    </source>
</reference>
<comment type="subcellular location">
    <subcellularLocation>
        <location evidence="1">Membrane</location>
        <topology evidence="1">Multi-pass membrane protein</topology>
    </subcellularLocation>
</comment>
<protein>
    <recommendedName>
        <fullName evidence="8">S-acyltransferase</fullName>
        <ecNumber evidence="8">2.3.1.225</ecNumber>
    </recommendedName>
    <alternativeName>
        <fullName evidence="8">Palmitoyltransferase</fullName>
    </alternativeName>
</protein>
<keyword evidence="3 8" id="KW-0808">Transferase</keyword>